<dbReference type="Proteomes" id="UP000005824">
    <property type="component" value="Unassembled WGS sequence"/>
</dbReference>
<organism evidence="1 2">
    <name type="scientific">Chthoniobacter flavus Ellin428</name>
    <dbReference type="NCBI Taxonomy" id="497964"/>
    <lineage>
        <taxon>Bacteria</taxon>
        <taxon>Pseudomonadati</taxon>
        <taxon>Verrucomicrobiota</taxon>
        <taxon>Spartobacteria</taxon>
        <taxon>Chthoniobacterales</taxon>
        <taxon>Chthoniobacteraceae</taxon>
        <taxon>Chthoniobacter</taxon>
    </lineage>
</organism>
<keyword evidence="2" id="KW-1185">Reference proteome</keyword>
<dbReference type="RefSeq" id="WP_006979240.1">
    <property type="nucleotide sequence ID" value="NZ_ABVL01000004.1"/>
</dbReference>
<gene>
    <name evidence="1" type="ORF">CfE428DRAFT_1915</name>
</gene>
<evidence type="ECO:0000313" key="2">
    <source>
        <dbReference type="Proteomes" id="UP000005824"/>
    </source>
</evidence>
<accession>B4CZ27</accession>
<dbReference type="EMBL" id="ABVL01000004">
    <property type="protein sequence ID" value="EDY20718.1"/>
    <property type="molecule type" value="Genomic_DNA"/>
</dbReference>
<dbReference type="AlphaFoldDB" id="B4CZ27"/>
<comment type="caution">
    <text evidence="1">The sequence shown here is derived from an EMBL/GenBank/DDBJ whole genome shotgun (WGS) entry which is preliminary data.</text>
</comment>
<sequence length="71" mass="8493">MGHREYWDGVWAWPEGLSHYVECHDVMLPEEFVQHALTHPILTALRPPEDRPCDIEYWLGWTDRYRSAEPT</sequence>
<name>B4CZ27_9BACT</name>
<dbReference type="InParanoid" id="B4CZ27"/>
<evidence type="ECO:0000313" key="1">
    <source>
        <dbReference type="EMBL" id="EDY20718.1"/>
    </source>
</evidence>
<proteinExistence type="predicted"/>
<reference evidence="1 2" key="1">
    <citation type="journal article" date="2011" name="J. Bacteriol.">
        <title>Genome sequence of Chthoniobacter flavus Ellin428, an aerobic heterotrophic soil bacterium.</title>
        <authorList>
            <person name="Kant R."/>
            <person name="van Passel M.W."/>
            <person name="Palva A."/>
            <person name="Lucas S."/>
            <person name="Lapidus A."/>
            <person name="Glavina Del Rio T."/>
            <person name="Dalin E."/>
            <person name="Tice H."/>
            <person name="Bruce D."/>
            <person name="Goodwin L."/>
            <person name="Pitluck S."/>
            <person name="Larimer F.W."/>
            <person name="Land M.L."/>
            <person name="Hauser L."/>
            <person name="Sangwan P."/>
            <person name="de Vos W.M."/>
            <person name="Janssen P.H."/>
            <person name="Smidt H."/>
        </authorList>
    </citation>
    <scope>NUCLEOTIDE SEQUENCE [LARGE SCALE GENOMIC DNA]</scope>
    <source>
        <strain evidence="1 2">Ellin428</strain>
    </source>
</reference>
<protein>
    <submittedName>
        <fullName evidence="1">Uncharacterized protein</fullName>
    </submittedName>
</protein>